<feature type="transmembrane region" description="Helical" evidence="1">
    <location>
        <begin position="31"/>
        <end position="52"/>
    </location>
</feature>
<sequence>METFFCIIISSPLLNLLYKVLFLFVKYLIKSSYYTTLASVCLYKIFLHILLYKTNWRFN</sequence>
<comment type="caution">
    <text evidence="2">The sequence shown here is derived from an EMBL/GenBank/DDBJ whole genome shotgun (WGS) entry which is preliminary data.</text>
</comment>
<reference evidence="2 3" key="1">
    <citation type="submission" date="2013-07" db="EMBL/GenBank/DDBJ databases">
        <authorList>
            <person name="Weinstock G."/>
            <person name="Sodergren E."/>
            <person name="Wylie T."/>
            <person name="Fulton L."/>
            <person name="Fulton R."/>
            <person name="Fronick C."/>
            <person name="O'Laughlin M."/>
            <person name="Godfrey J."/>
            <person name="Miner T."/>
            <person name="Herter B."/>
            <person name="Appelbaum E."/>
            <person name="Cordes M."/>
            <person name="Lek S."/>
            <person name="Wollam A."/>
            <person name="Pepin K.H."/>
            <person name="Palsikar V.B."/>
            <person name="Mitreva M."/>
            <person name="Wilson R.K."/>
        </authorList>
    </citation>
    <scope>NUCLEOTIDE SEQUENCE [LARGE SCALE GENOMIC DNA]</scope>
    <source>
        <strain evidence="2 3">ATCC 14940</strain>
    </source>
</reference>
<gene>
    <name evidence="2" type="ORF">CLOSYM_02068</name>
</gene>
<keyword evidence="1" id="KW-0472">Membrane</keyword>
<dbReference type="AlphaFoldDB" id="A0ABC9TYK4"/>
<evidence type="ECO:0000313" key="2">
    <source>
        <dbReference type="EMBL" id="ERI77357.1"/>
    </source>
</evidence>
<dbReference type="EMBL" id="AWSU01000158">
    <property type="protein sequence ID" value="ERI77357.1"/>
    <property type="molecule type" value="Genomic_DNA"/>
</dbReference>
<name>A0ABC9TYK4_CLOSY</name>
<keyword evidence="1" id="KW-1133">Transmembrane helix</keyword>
<keyword evidence="1" id="KW-0812">Transmembrane</keyword>
<organism evidence="2 3">
    <name type="scientific">[Clostridium] symbiosum ATCC 14940</name>
    <dbReference type="NCBI Taxonomy" id="411472"/>
    <lineage>
        <taxon>Bacteria</taxon>
        <taxon>Bacillati</taxon>
        <taxon>Bacillota</taxon>
        <taxon>Clostridia</taxon>
        <taxon>Lachnospirales</taxon>
        <taxon>Lachnospiraceae</taxon>
        <taxon>Otoolea</taxon>
    </lineage>
</organism>
<protein>
    <submittedName>
        <fullName evidence="2">Uncharacterized protein</fullName>
    </submittedName>
</protein>
<proteinExistence type="predicted"/>
<evidence type="ECO:0000256" key="1">
    <source>
        <dbReference type="SAM" id="Phobius"/>
    </source>
</evidence>
<feature type="transmembrane region" description="Helical" evidence="1">
    <location>
        <begin position="5"/>
        <end position="25"/>
    </location>
</feature>
<dbReference type="Proteomes" id="UP000016491">
    <property type="component" value="Unassembled WGS sequence"/>
</dbReference>
<accession>A0ABC9TYK4</accession>
<evidence type="ECO:0000313" key="3">
    <source>
        <dbReference type="Proteomes" id="UP000016491"/>
    </source>
</evidence>